<dbReference type="Gene3D" id="1.20.140.30">
    <property type="entry name" value="MOB kinase activator"/>
    <property type="match status" value="1"/>
</dbReference>
<dbReference type="Proteomes" id="UP000777438">
    <property type="component" value="Unassembled WGS sequence"/>
</dbReference>
<organism evidence="2 3">
    <name type="scientific">Thelonectria olida</name>
    <dbReference type="NCBI Taxonomy" id="1576542"/>
    <lineage>
        <taxon>Eukaryota</taxon>
        <taxon>Fungi</taxon>
        <taxon>Dikarya</taxon>
        <taxon>Ascomycota</taxon>
        <taxon>Pezizomycotina</taxon>
        <taxon>Sordariomycetes</taxon>
        <taxon>Hypocreomycetidae</taxon>
        <taxon>Hypocreales</taxon>
        <taxon>Nectriaceae</taxon>
        <taxon>Thelonectria</taxon>
    </lineage>
</organism>
<sequence>QRARRPTKPPPRIPLVPNSPSLTLCYAMAPNPTSPPPMPWLNPNYARHLNGQSLAVISTRPEGMQNAEWLAIQVREHHHLLWTLVGMIANTQNPKEAACKCPKMSAGLQVWPWHYDRGSWSEPRARDYCGLAGTWITDQLNRRSIFPIKPKDPSRKSQDYNVPAPQLGEEDPLVVQIRGEICRKSFFHMAHIYSHLYWEHFVESFIRIEVEKNLNTSFTHFLITGTSLGLLKPSDLEPMQAMIDLWAREGVFDESSEIYKMANPDCPSSPTAI</sequence>
<feature type="non-terminal residue" evidence="2">
    <location>
        <position position="1"/>
    </location>
</feature>
<feature type="binding site" evidence="1">
    <location>
        <position position="195"/>
    </location>
    <ligand>
        <name>Zn(2+)</name>
        <dbReference type="ChEBI" id="CHEBI:29105"/>
    </ligand>
</feature>
<keyword evidence="1" id="KW-0862">Zinc</keyword>
<reference evidence="2 3" key="1">
    <citation type="journal article" date="2021" name="Nat. Commun.">
        <title>Genetic determinants of endophytism in the Arabidopsis root mycobiome.</title>
        <authorList>
            <person name="Mesny F."/>
            <person name="Miyauchi S."/>
            <person name="Thiergart T."/>
            <person name="Pickel B."/>
            <person name="Atanasova L."/>
            <person name="Karlsson M."/>
            <person name="Huettel B."/>
            <person name="Barry K.W."/>
            <person name="Haridas S."/>
            <person name="Chen C."/>
            <person name="Bauer D."/>
            <person name="Andreopoulos W."/>
            <person name="Pangilinan J."/>
            <person name="LaButti K."/>
            <person name="Riley R."/>
            <person name="Lipzen A."/>
            <person name="Clum A."/>
            <person name="Drula E."/>
            <person name="Henrissat B."/>
            <person name="Kohler A."/>
            <person name="Grigoriev I.V."/>
            <person name="Martin F.M."/>
            <person name="Hacquard S."/>
        </authorList>
    </citation>
    <scope>NUCLEOTIDE SEQUENCE [LARGE SCALE GENOMIC DNA]</scope>
    <source>
        <strain evidence="2 3">MPI-CAGE-CH-0241</strain>
    </source>
</reference>
<name>A0A9P8WAQ1_9HYPO</name>
<keyword evidence="3" id="KW-1185">Reference proteome</keyword>
<dbReference type="EMBL" id="JAGPYM010000005">
    <property type="protein sequence ID" value="KAH6894102.1"/>
    <property type="molecule type" value="Genomic_DNA"/>
</dbReference>
<dbReference type="Pfam" id="PF03637">
    <property type="entry name" value="Mob1_phocein"/>
    <property type="match status" value="2"/>
</dbReference>
<evidence type="ECO:0000256" key="1">
    <source>
        <dbReference type="PIRSR" id="PIRSR605301-1"/>
    </source>
</evidence>
<gene>
    <name evidence="2" type="ORF">B0T10DRAFT_398613</name>
</gene>
<dbReference type="InterPro" id="IPR005301">
    <property type="entry name" value="MOB_kinase_act_fam"/>
</dbReference>
<proteinExistence type="predicted"/>
<dbReference type="OrthoDB" id="10261121at2759"/>
<feature type="binding site" evidence="1">
    <location>
        <position position="101"/>
    </location>
    <ligand>
        <name>Zn(2+)</name>
        <dbReference type="ChEBI" id="CHEBI:29105"/>
    </ligand>
</feature>
<keyword evidence="1" id="KW-0479">Metal-binding</keyword>
<dbReference type="InterPro" id="IPR036703">
    <property type="entry name" value="MOB_kinase_act_sf"/>
</dbReference>
<feature type="binding site" evidence="1">
    <location>
        <position position="200"/>
    </location>
    <ligand>
        <name>Zn(2+)</name>
        <dbReference type="ChEBI" id="CHEBI:29105"/>
    </ligand>
</feature>
<dbReference type="SMART" id="SM01388">
    <property type="entry name" value="Mob1_phocein"/>
    <property type="match status" value="1"/>
</dbReference>
<protein>
    <submittedName>
        <fullName evidence="2">Mob1/phocein</fullName>
    </submittedName>
</protein>
<dbReference type="SUPFAM" id="SSF101152">
    <property type="entry name" value="Mob1/phocein"/>
    <property type="match status" value="1"/>
</dbReference>
<evidence type="ECO:0000313" key="3">
    <source>
        <dbReference type="Proteomes" id="UP000777438"/>
    </source>
</evidence>
<accession>A0A9P8WAQ1</accession>
<dbReference type="PANTHER" id="PTHR22599">
    <property type="entry name" value="MPS ONE BINDER KINASE ACTIVATOR-LIKE MOB"/>
    <property type="match status" value="1"/>
</dbReference>
<dbReference type="AlphaFoldDB" id="A0A9P8WAQ1"/>
<evidence type="ECO:0000313" key="2">
    <source>
        <dbReference type="EMBL" id="KAH6894102.1"/>
    </source>
</evidence>
<comment type="caution">
    <text evidence="2">The sequence shown here is derived from an EMBL/GenBank/DDBJ whole genome shotgun (WGS) entry which is preliminary data.</text>
</comment>